<evidence type="ECO:0008006" key="12">
    <source>
        <dbReference type="Google" id="ProtNLM"/>
    </source>
</evidence>
<proteinExistence type="inferred from homology"/>
<dbReference type="Proteomes" id="UP000774326">
    <property type="component" value="Unassembled WGS sequence"/>
</dbReference>
<organism evidence="10 11">
    <name type="scientific">Wickerhamomyces pijperi</name>
    <name type="common">Yeast</name>
    <name type="synonym">Pichia pijperi</name>
    <dbReference type="NCBI Taxonomy" id="599730"/>
    <lineage>
        <taxon>Eukaryota</taxon>
        <taxon>Fungi</taxon>
        <taxon>Dikarya</taxon>
        <taxon>Ascomycota</taxon>
        <taxon>Saccharomycotina</taxon>
        <taxon>Saccharomycetes</taxon>
        <taxon>Phaffomycetales</taxon>
        <taxon>Wickerhamomycetaceae</taxon>
        <taxon>Wickerhamomyces</taxon>
    </lineage>
</organism>
<dbReference type="GO" id="GO:0000139">
    <property type="term" value="C:Golgi membrane"/>
    <property type="evidence" value="ECO:0007669"/>
    <property type="project" value="UniProtKB-SubCell"/>
</dbReference>
<dbReference type="Pfam" id="PF04118">
    <property type="entry name" value="Dopey_N"/>
    <property type="match status" value="1"/>
</dbReference>
<keyword evidence="4" id="KW-0333">Golgi apparatus</keyword>
<evidence type="ECO:0000256" key="4">
    <source>
        <dbReference type="ARBA" id="ARBA00023034"/>
    </source>
</evidence>
<comment type="subcellular location">
    <subcellularLocation>
        <location evidence="1">Golgi apparatus membrane</location>
        <topology evidence="1">Peripheral membrane protein</topology>
    </subcellularLocation>
</comment>
<evidence type="ECO:0000313" key="11">
    <source>
        <dbReference type="Proteomes" id="UP000774326"/>
    </source>
</evidence>
<evidence type="ECO:0000259" key="7">
    <source>
        <dbReference type="Pfam" id="PF04118"/>
    </source>
</evidence>
<sequence>MSTEMDSKDKKYQQGIERALSSFDSVEEWADYIAFLSKLLKSLQQKHTSTQWVPIPLQISIKLSKCLLPDLPSGVHQKTLEIYNFIFTELGVLNLSKQANIWIPGILPIMQFAAISIKPTVIKIYKEYLLNMPSSTLKSIVKPLLSYLLLSIDDERSEFFEASLKLIDDLKTALADDSLFWQSVFLIMITSEERRLGCLVWCNKRFPDLNAVVEVNKDDESLNNSAYYKLQLQKQFNSDQMAVITPEPGLLVRAFQHCLRSNSLLIQRGFFDLLIKKFQLNCTILQHLTPHQDLQDLMVSCVSAVLKKDMSINRRVWNWFLGPDQESSSNVKYFKEFGIAGLSSGLLKLIEGKYYESSAHEQKISSFKILLAILDKWEIGSEIMPLVFLPFLRSVRQSVEDKSYMHDEVLRSASGLFDSVETITIYSNIYKLIENNDADFVIFILQNFNCHDEEMVIHQFPLLFISTAIKLRALQLEATVTSAAAVEEKFLEILLLVSRHIPERAFLPIEHSDEQATDSTDAELLSRISGYYEEGDVSKLPLKLTELSKITLDLVSSLAFHSLQATANLSQYVKLLNRTIDIIPELQFQNDALFEVLKTQKFQGSSIIDASSLYQRLNFVSPFDKLEILKVLITQLLDLLKSEEADLYQVEVTKCLQSLTVSSSRHHVEGGITRYLLALPDFDTRLSVFDYLWKHTTDVQILDRPLAVVLDEAFKFSPLSLKSWILGNMDSIEKLFVLLVSKLPVSLQDTNVFTYQIELIYNVLTQFDQRRLIQAFKTTVQNEETRITFRDYTVTQLKKYLDLQEYDIRTFRVVFRMFETLFDGIESSFEDHITSCFFLTDDFISNSASHPEYESICMILLDHLGEVTKFLINKHTKVSSILINSNDEKSYPFIIGFLLKGFDKFNTPALLGALIKLLSVSLKFQDEFIFEYIEPIIFSILDKIESSNSHSGNLAMLSLLLGTSEEVLSLFRTYVVTLEINDNKNIHNDPGFFSSVVSGVIPEALKRNENGEVDGSIAVKRAVLTKCLERAIALSLNIWNESDSYLKAGHQLATSSSSSLRYQSIQLKLSSRTLLESLYSLEPLETMRCMIKLSVQDGQQQQQSIIRLLHVLEKTRPQLTIPNIFALLRDSIQQNISSGDVIPSSLQISEFMIEYMSSLQDDSMEDIYAVTSQFLKDFSLGSLVSSSGDVYSFSNSVNVNILRFIAIFNQKLSHSKFYEDRKVKRDVADYFSKILPICLNGIKVQYKTESSESSAEIRKNGEYTNEEMYNHVSFISSEIKSIIPESDKQHSLISSILTHLISPIFKSGKNFPALTKPYQLDLLSSLVQQYPTSRSVRLLTNDAFSDPLFFSAQINDLTYWNSIIVNQVSNTTALTATASDPNEKINDLLTKLTQSSGANIFNWNENEQLFKAAQLKRVSYLMAVDTKDRYIAILKDLFKKLDSLSSLDSILADIFLAIRVVLLKVSPIHLYGFWTFIYTVLQEYFVKVLNSVKVEDVNLRTLLHACKLLDVILVLKFEDFQEWIFIIDTIDAIYRKNDTIFSLIDEISANTKLFSLDAVTEEKSLLSRIDKNLRKPGLLGVTSIGNINQLHQFFNGLSYYNYENTYNGGEVAYDACEEDLFQDLFEKSK</sequence>
<dbReference type="OrthoDB" id="297643at2759"/>
<keyword evidence="3" id="KW-0653">Protein transport</keyword>
<dbReference type="GO" id="GO:0006895">
    <property type="term" value="P:Golgi to endosome transport"/>
    <property type="evidence" value="ECO:0007669"/>
    <property type="project" value="InterPro"/>
</dbReference>
<dbReference type="InterPro" id="IPR056457">
    <property type="entry name" value="DOP1_C"/>
</dbReference>
<dbReference type="GO" id="GO:0005768">
    <property type="term" value="C:endosome"/>
    <property type="evidence" value="ECO:0007669"/>
    <property type="project" value="TreeGrafter"/>
</dbReference>
<accession>A0A9P8Q443</accession>
<evidence type="ECO:0000259" key="9">
    <source>
        <dbReference type="Pfam" id="PF24598"/>
    </source>
</evidence>
<dbReference type="InterPro" id="IPR007249">
    <property type="entry name" value="DOP1_N"/>
</dbReference>
<dbReference type="EMBL" id="JAEUBG010003411">
    <property type="protein sequence ID" value="KAH3682767.1"/>
    <property type="molecule type" value="Genomic_DNA"/>
</dbReference>
<evidence type="ECO:0000259" key="8">
    <source>
        <dbReference type="Pfam" id="PF24597"/>
    </source>
</evidence>
<dbReference type="Pfam" id="PF24597">
    <property type="entry name" value="TPR_DOP1_M"/>
    <property type="match status" value="1"/>
</dbReference>
<dbReference type="InterPro" id="IPR040314">
    <property type="entry name" value="DOP1"/>
</dbReference>
<dbReference type="PANTHER" id="PTHR14042">
    <property type="entry name" value="DOPEY-RELATED"/>
    <property type="match status" value="1"/>
</dbReference>
<evidence type="ECO:0000256" key="6">
    <source>
        <dbReference type="ARBA" id="ARBA00046326"/>
    </source>
</evidence>
<comment type="similarity">
    <text evidence="6">Belongs to the DOP1 family.</text>
</comment>
<dbReference type="Pfam" id="PF24598">
    <property type="entry name" value="DOP1_C"/>
    <property type="match status" value="1"/>
</dbReference>
<dbReference type="PANTHER" id="PTHR14042:SF24">
    <property type="entry name" value="PROTEIN DOPEY-1 HOMOLOG"/>
    <property type="match status" value="1"/>
</dbReference>
<dbReference type="InterPro" id="IPR056458">
    <property type="entry name" value="TPR_DOP1_M"/>
</dbReference>
<dbReference type="GO" id="GO:0005829">
    <property type="term" value="C:cytosol"/>
    <property type="evidence" value="ECO:0007669"/>
    <property type="project" value="GOC"/>
</dbReference>
<feature type="domain" description="DOP1-like middle TPR" evidence="8">
    <location>
        <begin position="333"/>
        <end position="532"/>
    </location>
</feature>
<protein>
    <recommendedName>
        <fullName evidence="12">Dopey N-terminal domain-containing protein</fullName>
    </recommendedName>
</protein>
<keyword evidence="11" id="KW-1185">Reference proteome</keyword>
<reference evidence="10" key="1">
    <citation type="journal article" date="2021" name="Open Biol.">
        <title>Shared evolutionary footprints suggest mitochondrial oxidative damage underlies multiple complex I losses in fungi.</title>
        <authorList>
            <person name="Schikora-Tamarit M.A."/>
            <person name="Marcet-Houben M."/>
            <person name="Nosek J."/>
            <person name="Gabaldon T."/>
        </authorList>
    </citation>
    <scope>NUCLEOTIDE SEQUENCE</scope>
    <source>
        <strain evidence="10">CBS2887</strain>
    </source>
</reference>
<comment type="caution">
    <text evidence="10">The sequence shown here is derived from an EMBL/GenBank/DDBJ whole genome shotgun (WGS) entry which is preliminary data.</text>
</comment>
<dbReference type="GO" id="GO:0005802">
    <property type="term" value="C:trans-Golgi network"/>
    <property type="evidence" value="ECO:0007669"/>
    <property type="project" value="TreeGrafter"/>
</dbReference>
<evidence type="ECO:0000256" key="5">
    <source>
        <dbReference type="ARBA" id="ARBA00023136"/>
    </source>
</evidence>
<dbReference type="GO" id="GO:0015031">
    <property type="term" value="P:protein transport"/>
    <property type="evidence" value="ECO:0007669"/>
    <property type="project" value="UniProtKB-KW"/>
</dbReference>
<feature type="domain" description="DOP1-like C-terminal" evidence="9">
    <location>
        <begin position="1151"/>
        <end position="1607"/>
    </location>
</feature>
<name>A0A9P8Q443_WICPI</name>
<reference evidence="10" key="2">
    <citation type="submission" date="2021-01" db="EMBL/GenBank/DDBJ databases">
        <authorList>
            <person name="Schikora-Tamarit M.A."/>
        </authorList>
    </citation>
    <scope>NUCLEOTIDE SEQUENCE</scope>
    <source>
        <strain evidence="10">CBS2887</strain>
    </source>
</reference>
<feature type="domain" description="DOP1 N-terminal" evidence="7">
    <location>
        <begin position="6"/>
        <end position="324"/>
    </location>
</feature>
<evidence type="ECO:0000256" key="3">
    <source>
        <dbReference type="ARBA" id="ARBA00022927"/>
    </source>
</evidence>
<keyword evidence="5" id="KW-0472">Membrane</keyword>
<evidence type="ECO:0000256" key="1">
    <source>
        <dbReference type="ARBA" id="ARBA00004395"/>
    </source>
</evidence>
<keyword evidence="2" id="KW-0813">Transport</keyword>
<gene>
    <name evidence="10" type="ORF">WICPIJ_006226</name>
</gene>
<evidence type="ECO:0000313" key="10">
    <source>
        <dbReference type="EMBL" id="KAH3682767.1"/>
    </source>
</evidence>
<evidence type="ECO:0000256" key="2">
    <source>
        <dbReference type="ARBA" id="ARBA00022448"/>
    </source>
</evidence>